<dbReference type="EMBL" id="FUKI01000009">
    <property type="protein sequence ID" value="SJM89350.1"/>
    <property type="molecule type" value="Genomic_DNA"/>
</dbReference>
<reference evidence="2" key="1">
    <citation type="submission" date="2017-02" db="EMBL/GenBank/DDBJ databases">
        <authorList>
            <person name="Daims H."/>
        </authorList>
    </citation>
    <scope>NUCLEOTIDE SEQUENCE [LARGE SCALE GENOMIC DNA]</scope>
</reference>
<dbReference type="AlphaFoldDB" id="A0A1R4GZW0"/>
<organism evidence="1 2">
    <name type="scientific">Crenothrix polyspora</name>
    <dbReference type="NCBI Taxonomy" id="360316"/>
    <lineage>
        <taxon>Bacteria</taxon>
        <taxon>Pseudomonadati</taxon>
        <taxon>Pseudomonadota</taxon>
        <taxon>Gammaproteobacteria</taxon>
        <taxon>Methylococcales</taxon>
        <taxon>Crenotrichaceae</taxon>
        <taxon>Crenothrix</taxon>
    </lineage>
</organism>
<evidence type="ECO:0000313" key="1">
    <source>
        <dbReference type="EMBL" id="SJM89350.1"/>
    </source>
</evidence>
<evidence type="ECO:0000313" key="2">
    <source>
        <dbReference type="Proteomes" id="UP000195667"/>
    </source>
</evidence>
<dbReference type="Proteomes" id="UP000195667">
    <property type="component" value="Unassembled WGS sequence"/>
</dbReference>
<protein>
    <recommendedName>
        <fullName evidence="3">Transposase</fullName>
    </recommendedName>
</protein>
<name>A0A1R4GZW0_9GAMM</name>
<dbReference type="InterPro" id="IPR009057">
    <property type="entry name" value="Homeodomain-like_sf"/>
</dbReference>
<sequence length="202" mass="22726">MHIELIRAVQALIPIGADVVCLGEGEFDGTSTQSLFKCRITAPINKFHVRDRLTMKKKYIVRLTEDERDYLDGIIHTGKVAAHKRLHAEILLKADISESGGKWQDGQISEAFGISTRTVERVRERLVQEGLEPALNRAKREPARSRVIDGEKEAHLIALACGDAPEGYSRWTLRMLGEHMVELGHVESVSHETIRRALKKTN</sequence>
<dbReference type="Pfam" id="PF13565">
    <property type="entry name" value="HTH_32"/>
    <property type="match status" value="1"/>
</dbReference>
<proteinExistence type="predicted"/>
<evidence type="ECO:0008006" key="3">
    <source>
        <dbReference type="Google" id="ProtNLM"/>
    </source>
</evidence>
<keyword evidence="2" id="KW-1185">Reference proteome</keyword>
<dbReference type="SUPFAM" id="SSF46689">
    <property type="entry name" value="Homeodomain-like"/>
    <property type="match status" value="1"/>
</dbReference>
<gene>
    <name evidence="1" type="ORF">CRENPOLYSF1_1060002</name>
</gene>
<accession>A0A1R4GZW0</accession>